<keyword evidence="8 9" id="KW-0472">Membrane</keyword>
<keyword evidence="12" id="KW-1185">Reference proteome</keyword>
<comment type="similarity">
    <text evidence="2">Belongs to the binding-protein-dependent transport system permease family. HisMQ subfamily.</text>
</comment>
<dbReference type="GO" id="GO:0006865">
    <property type="term" value="P:amino acid transport"/>
    <property type="evidence" value="ECO:0007669"/>
    <property type="project" value="UniProtKB-KW"/>
</dbReference>
<dbReference type="NCBIfam" id="TIGR01726">
    <property type="entry name" value="HEQRo_perm_3TM"/>
    <property type="match status" value="1"/>
</dbReference>
<organism evidence="11 12">
    <name type="scientific">Kaistia nematophila</name>
    <dbReference type="NCBI Taxonomy" id="2994654"/>
    <lineage>
        <taxon>Bacteria</taxon>
        <taxon>Pseudomonadati</taxon>
        <taxon>Pseudomonadota</taxon>
        <taxon>Alphaproteobacteria</taxon>
        <taxon>Hyphomicrobiales</taxon>
        <taxon>Kaistiaceae</taxon>
        <taxon>Kaistia</taxon>
    </lineage>
</organism>
<evidence type="ECO:0000259" key="10">
    <source>
        <dbReference type="PROSITE" id="PS50928"/>
    </source>
</evidence>
<keyword evidence="6" id="KW-0029">Amino-acid transport</keyword>
<dbReference type="GO" id="GO:0022857">
    <property type="term" value="F:transmembrane transporter activity"/>
    <property type="evidence" value="ECO:0007669"/>
    <property type="project" value="InterPro"/>
</dbReference>
<dbReference type="Gene3D" id="1.10.3720.10">
    <property type="entry name" value="MetI-like"/>
    <property type="match status" value="1"/>
</dbReference>
<feature type="transmembrane region" description="Helical" evidence="9">
    <location>
        <begin position="59"/>
        <end position="80"/>
    </location>
</feature>
<dbReference type="CDD" id="cd06261">
    <property type="entry name" value="TM_PBP2"/>
    <property type="match status" value="1"/>
</dbReference>
<evidence type="ECO:0000313" key="11">
    <source>
        <dbReference type="EMBL" id="MCX5568239.1"/>
    </source>
</evidence>
<name>A0A9X3DYD9_9HYPH</name>
<dbReference type="InterPro" id="IPR000515">
    <property type="entry name" value="MetI-like"/>
</dbReference>
<dbReference type="InterPro" id="IPR010065">
    <property type="entry name" value="AA_ABC_transptr_permease_3TM"/>
</dbReference>
<feature type="transmembrane region" description="Helical" evidence="9">
    <location>
        <begin position="20"/>
        <end position="47"/>
    </location>
</feature>
<keyword evidence="7 9" id="KW-1133">Transmembrane helix</keyword>
<dbReference type="InterPro" id="IPR035906">
    <property type="entry name" value="MetI-like_sf"/>
</dbReference>
<evidence type="ECO:0000256" key="3">
    <source>
        <dbReference type="ARBA" id="ARBA00022448"/>
    </source>
</evidence>
<dbReference type="SUPFAM" id="SSF161098">
    <property type="entry name" value="MetI-like"/>
    <property type="match status" value="1"/>
</dbReference>
<evidence type="ECO:0000256" key="5">
    <source>
        <dbReference type="ARBA" id="ARBA00022692"/>
    </source>
</evidence>
<dbReference type="AlphaFoldDB" id="A0A9X3DYD9"/>
<evidence type="ECO:0000256" key="2">
    <source>
        <dbReference type="ARBA" id="ARBA00010072"/>
    </source>
</evidence>
<keyword evidence="3 9" id="KW-0813">Transport</keyword>
<dbReference type="PANTHER" id="PTHR30614">
    <property type="entry name" value="MEMBRANE COMPONENT OF AMINO ACID ABC TRANSPORTER"/>
    <property type="match status" value="1"/>
</dbReference>
<keyword evidence="4" id="KW-1003">Cell membrane</keyword>
<evidence type="ECO:0000313" key="12">
    <source>
        <dbReference type="Proteomes" id="UP001144805"/>
    </source>
</evidence>
<proteinExistence type="inferred from homology"/>
<comment type="caution">
    <text evidence="11">The sequence shown here is derived from an EMBL/GenBank/DDBJ whole genome shotgun (WGS) entry which is preliminary data.</text>
</comment>
<dbReference type="Proteomes" id="UP001144805">
    <property type="component" value="Unassembled WGS sequence"/>
</dbReference>
<evidence type="ECO:0000256" key="6">
    <source>
        <dbReference type="ARBA" id="ARBA00022970"/>
    </source>
</evidence>
<evidence type="ECO:0000256" key="8">
    <source>
        <dbReference type="ARBA" id="ARBA00023136"/>
    </source>
</evidence>
<protein>
    <submittedName>
        <fullName evidence="11">Amino acid ABC transporter permease</fullName>
    </submittedName>
</protein>
<gene>
    <name evidence="11" type="ORF">OSH07_03435</name>
</gene>
<dbReference type="PROSITE" id="PS50928">
    <property type="entry name" value="ABC_TM1"/>
    <property type="match status" value="1"/>
</dbReference>
<dbReference type="EMBL" id="JAPKNK010000001">
    <property type="protein sequence ID" value="MCX5568239.1"/>
    <property type="molecule type" value="Genomic_DNA"/>
</dbReference>
<keyword evidence="5 9" id="KW-0812">Transmembrane</keyword>
<feature type="domain" description="ABC transmembrane type-1" evidence="10">
    <location>
        <begin position="21"/>
        <end position="209"/>
    </location>
</feature>
<accession>A0A9X3DYD9</accession>
<evidence type="ECO:0000256" key="4">
    <source>
        <dbReference type="ARBA" id="ARBA00022475"/>
    </source>
</evidence>
<sequence length="219" mass="23640">MNYTLHFGAVWASFDHLLSGLAIGLALAVAAVAVGVAIGLLSAFASVSRSRLLRAISGTYVLLIRNIPLLVLVLLVYFALPATGIRLDKYESFIGSLALYAGAYLTEVFRAGLLSVPKGIVEAGRAIGLTRMQTNLSVVMPVMLRNSLPSLGNTFIGMFKDSSIAAAIAIPELTFEARKINVDTFRVVETWTVASGLYIVACFTIAALLRRLERRFPKF</sequence>
<evidence type="ECO:0000256" key="1">
    <source>
        <dbReference type="ARBA" id="ARBA00004429"/>
    </source>
</evidence>
<dbReference type="PANTHER" id="PTHR30614:SF0">
    <property type="entry name" value="L-CYSTINE TRANSPORT SYSTEM PERMEASE PROTEIN TCYL"/>
    <property type="match status" value="1"/>
</dbReference>
<dbReference type="RefSeq" id="WP_266337191.1">
    <property type="nucleotide sequence ID" value="NZ_JAPKNK010000001.1"/>
</dbReference>
<evidence type="ECO:0000256" key="7">
    <source>
        <dbReference type="ARBA" id="ARBA00022989"/>
    </source>
</evidence>
<dbReference type="InterPro" id="IPR043429">
    <property type="entry name" value="ArtM/GltK/GlnP/TcyL/YhdX-like"/>
</dbReference>
<dbReference type="Pfam" id="PF00528">
    <property type="entry name" value="BPD_transp_1"/>
    <property type="match status" value="1"/>
</dbReference>
<comment type="subcellular location">
    <subcellularLocation>
        <location evidence="1">Cell inner membrane</location>
        <topology evidence="1">Multi-pass membrane protein</topology>
    </subcellularLocation>
    <subcellularLocation>
        <location evidence="9">Cell membrane</location>
        <topology evidence="9">Multi-pass membrane protein</topology>
    </subcellularLocation>
</comment>
<dbReference type="GO" id="GO:0043190">
    <property type="term" value="C:ATP-binding cassette (ABC) transporter complex"/>
    <property type="evidence" value="ECO:0007669"/>
    <property type="project" value="InterPro"/>
</dbReference>
<evidence type="ECO:0000256" key="9">
    <source>
        <dbReference type="RuleBase" id="RU363032"/>
    </source>
</evidence>
<reference evidence="11" key="1">
    <citation type="submission" date="2022-11" db="EMBL/GenBank/DDBJ databases">
        <title>Biodiversity and phylogenetic relationships of bacteria.</title>
        <authorList>
            <person name="Machado R.A.R."/>
            <person name="Bhat A."/>
            <person name="Loulou A."/>
            <person name="Kallel S."/>
        </authorList>
    </citation>
    <scope>NUCLEOTIDE SEQUENCE</scope>
    <source>
        <strain evidence="11">K-TC2</strain>
    </source>
</reference>
<feature type="transmembrane region" description="Helical" evidence="9">
    <location>
        <begin position="191"/>
        <end position="209"/>
    </location>
</feature>